<evidence type="ECO:0000259" key="1">
    <source>
        <dbReference type="Pfam" id="PF20797"/>
    </source>
</evidence>
<name>X7EDX2_9RHOB</name>
<comment type="caution">
    <text evidence="2">The sequence shown here is derived from an EMBL/GenBank/DDBJ whole genome shotgun (WGS) entry which is preliminary data.</text>
</comment>
<dbReference type="Pfam" id="PF20797">
    <property type="entry name" value="HepT-like_2"/>
    <property type="match status" value="1"/>
</dbReference>
<dbReference type="eggNOG" id="ENOG50318X2">
    <property type="taxonomic scope" value="Bacteria"/>
</dbReference>
<feature type="domain" description="HepT-like" evidence="1">
    <location>
        <begin position="45"/>
        <end position="151"/>
    </location>
</feature>
<evidence type="ECO:0000313" key="2">
    <source>
        <dbReference type="EMBL" id="ETX13323.1"/>
    </source>
</evidence>
<gene>
    <name evidence="2" type="ORF">OCH239_10800</name>
</gene>
<dbReference type="OrthoDB" id="7915912at2"/>
<dbReference type="AlphaFoldDB" id="X7EDX2"/>
<evidence type="ECO:0000313" key="3">
    <source>
        <dbReference type="Proteomes" id="UP000022447"/>
    </source>
</evidence>
<organism evidence="2 3">
    <name type="scientific">Roseivivax halodurans JCM 10272</name>
    <dbReference type="NCBI Taxonomy" id="1449350"/>
    <lineage>
        <taxon>Bacteria</taxon>
        <taxon>Pseudomonadati</taxon>
        <taxon>Pseudomonadota</taxon>
        <taxon>Alphaproteobacteria</taxon>
        <taxon>Rhodobacterales</taxon>
        <taxon>Roseobacteraceae</taxon>
        <taxon>Roseivivax</taxon>
    </lineage>
</organism>
<dbReference type="EMBL" id="JALZ01000029">
    <property type="protein sequence ID" value="ETX13323.1"/>
    <property type="molecule type" value="Genomic_DNA"/>
</dbReference>
<proteinExistence type="predicted"/>
<accession>X7EDX2</accession>
<dbReference type="Proteomes" id="UP000022447">
    <property type="component" value="Unassembled WGS sequence"/>
</dbReference>
<sequence length="161" mass="18371">MTDARWLEVWDDAERAARHFRNAATLFDEGGFDRPGMDGYRSEMALMHAMQSGHTLLESCLLRILKIFDEEKPAGDSWHADLLARARKTVGARAAILDPEAFKHADETRRFRTVATRSYDDFQLAGAERAIGSARWLAEVFEDLIRDYQARVDPPSDDLDR</sequence>
<dbReference type="RefSeq" id="WP_037265292.1">
    <property type="nucleotide sequence ID" value="NZ_JALZ01000029.1"/>
</dbReference>
<dbReference type="InterPro" id="IPR048769">
    <property type="entry name" value="HepT-like_dom"/>
</dbReference>
<dbReference type="STRING" id="1449350.OCH239_10800"/>
<protein>
    <recommendedName>
        <fullName evidence="1">HepT-like domain-containing protein</fullName>
    </recommendedName>
</protein>
<reference evidence="2 3" key="1">
    <citation type="submission" date="2014-01" db="EMBL/GenBank/DDBJ databases">
        <title>Roseivivax halodurans JCM 10272 Genome Sequencing.</title>
        <authorList>
            <person name="Lai Q."/>
            <person name="Li G."/>
            <person name="Shao Z."/>
        </authorList>
    </citation>
    <scope>NUCLEOTIDE SEQUENCE [LARGE SCALE GENOMIC DNA]</scope>
    <source>
        <strain evidence="2 3">JCM 10272</strain>
    </source>
</reference>
<keyword evidence="3" id="KW-1185">Reference proteome</keyword>